<keyword evidence="15" id="KW-0805">Transcription regulation</keyword>
<dbReference type="PANTHER" id="PTHR10797">
    <property type="entry name" value="CCR4-NOT TRANSCRIPTION COMPLEX SUBUNIT"/>
    <property type="match status" value="1"/>
</dbReference>
<evidence type="ECO:0000256" key="16">
    <source>
        <dbReference type="ARBA" id="ARBA00023163"/>
    </source>
</evidence>
<dbReference type="Pfam" id="PF04857">
    <property type="entry name" value="CAF1"/>
    <property type="match status" value="1"/>
</dbReference>
<keyword evidence="12" id="KW-0269">Exonuclease</keyword>
<evidence type="ECO:0000256" key="8">
    <source>
        <dbReference type="ARBA" id="ARBA00022490"/>
    </source>
</evidence>
<evidence type="ECO:0000256" key="5">
    <source>
        <dbReference type="ARBA" id="ARBA00005824"/>
    </source>
</evidence>
<evidence type="ECO:0000256" key="9">
    <source>
        <dbReference type="ARBA" id="ARBA00022722"/>
    </source>
</evidence>
<evidence type="ECO:0000256" key="11">
    <source>
        <dbReference type="ARBA" id="ARBA00022801"/>
    </source>
</evidence>
<evidence type="ECO:0000256" key="13">
    <source>
        <dbReference type="ARBA" id="ARBA00022884"/>
    </source>
</evidence>
<keyword evidence="11" id="KW-0378">Hydrolase</keyword>
<organism evidence="22 23">
    <name type="scientific">Hevea brasiliensis</name>
    <name type="common">Para rubber tree</name>
    <name type="synonym">Siphonia brasiliensis</name>
    <dbReference type="NCBI Taxonomy" id="3981"/>
    <lineage>
        <taxon>Eukaryota</taxon>
        <taxon>Viridiplantae</taxon>
        <taxon>Streptophyta</taxon>
        <taxon>Embryophyta</taxon>
        <taxon>Tracheophyta</taxon>
        <taxon>Spermatophyta</taxon>
        <taxon>Magnoliopsida</taxon>
        <taxon>eudicotyledons</taxon>
        <taxon>Gunneridae</taxon>
        <taxon>Pentapetalae</taxon>
        <taxon>rosids</taxon>
        <taxon>fabids</taxon>
        <taxon>Malpighiales</taxon>
        <taxon>Euphorbiaceae</taxon>
        <taxon>Crotonoideae</taxon>
        <taxon>Micrandreae</taxon>
        <taxon>Hevea</taxon>
    </lineage>
</organism>
<evidence type="ECO:0000256" key="20">
    <source>
        <dbReference type="RuleBase" id="RU000670"/>
    </source>
</evidence>
<dbReference type="InterPro" id="IPR029064">
    <property type="entry name" value="Ribosomal_eL30-like_sf"/>
</dbReference>
<comment type="subunit">
    <text evidence="7">Component of the CCR4-NOT complex, at least composed of CRR4 and CAF1 proteins.</text>
</comment>
<proteinExistence type="inferred from homology"/>
<dbReference type="InterPro" id="IPR012337">
    <property type="entry name" value="RNaseH-like_sf"/>
</dbReference>
<feature type="domain" description="Ribosomal protein eL8/eL30/eS12/Gadd45" evidence="21">
    <location>
        <begin position="215"/>
        <end position="308"/>
    </location>
</feature>
<accession>A0A6A6LMZ7</accession>
<comment type="similarity">
    <text evidence="6">Belongs to the CAF1 family.</text>
</comment>
<dbReference type="Gene3D" id="3.30.1330.30">
    <property type="match status" value="1"/>
</dbReference>
<dbReference type="SUPFAM" id="SSF55315">
    <property type="entry name" value="L30e-like"/>
    <property type="match status" value="1"/>
</dbReference>
<evidence type="ECO:0000256" key="1">
    <source>
        <dbReference type="ARBA" id="ARBA00001663"/>
    </source>
</evidence>
<evidence type="ECO:0000256" key="10">
    <source>
        <dbReference type="ARBA" id="ARBA00022723"/>
    </source>
</evidence>
<keyword evidence="9" id="KW-0540">Nuclease</keyword>
<keyword evidence="23" id="KW-1185">Reference proteome</keyword>
<dbReference type="GO" id="GO:1990904">
    <property type="term" value="C:ribonucleoprotein complex"/>
    <property type="evidence" value="ECO:0007669"/>
    <property type="project" value="UniProtKB-KW"/>
</dbReference>
<dbReference type="GO" id="GO:0046872">
    <property type="term" value="F:metal ion binding"/>
    <property type="evidence" value="ECO:0007669"/>
    <property type="project" value="UniProtKB-KW"/>
</dbReference>
<comment type="catalytic activity">
    <reaction evidence="1">
        <text>Exonucleolytic cleavage of poly(A) to 5'-AMP.</text>
        <dbReference type="EC" id="3.1.13.4"/>
    </reaction>
</comment>
<dbReference type="Pfam" id="PF01248">
    <property type="entry name" value="Ribosomal_L7Ae"/>
    <property type="match status" value="1"/>
</dbReference>
<evidence type="ECO:0000256" key="12">
    <source>
        <dbReference type="ARBA" id="ARBA00022839"/>
    </source>
</evidence>
<dbReference type="PROSITE" id="PS01189">
    <property type="entry name" value="RIBOSOMAL_S12E"/>
    <property type="match status" value="1"/>
</dbReference>
<dbReference type="AlphaFoldDB" id="A0A6A6LMZ7"/>
<dbReference type="EMBL" id="JAAGAX010000010">
    <property type="protein sequence ID" value="KAF2301503.1"/>
    <property type="molecule type" value="Genomic_DNA"/>
</dbReference>
<comment type="function">
    <text evidence="19">Ubiquitous transcription factor required for a diverse set of processes. It is a component of the CCR4 complex involved in the control of gene expression.</text>
</comment>
<protein>
    <recommendedName>
        <fullName evidence="20">40S ribosomal protein S12</fullName>
    </recommendedName>
</protein>
<gene>
    <name evidence="22" type="ORF">GH714_025192</name>
</gene>
<dbReference type="InterPro" id="IPR047860">
    <property type="entry name" value="Ribosomal_eS12_CS"/>
</dbReference>
<dbReference type="GO" id="GO:0005840">
    <property type="term" value="C:ribosome"/>
    <property type="evidence" value="ECO:0007669"/>
    <property type="project" value="UniProtKB-KW"/>
</dbReference>
<keyword evidence="14 20" id="KW-0689">Ribosomal protein</keyword>
<dbReference type="GO" id="GO:0005737">
    <property type="term" value="C:cytoplasm"/>
    <property type="evidence" value="ECO:0007669"/>
    <property type="project" value="UniProtKB-SubCell"/>
</dbReference>
<dbReference type="PRINTS" id="PR00972">
    <property type="entry name" value="RIBSOMALS12E"/>
</dbReference>
<evidence type="ECO:0000313" key="23">
    <source>
        <dbReference type="Proteomes" id="UP000467840"/>
    </source>
</evidence>
<dbReference type="GO" id="GO:0005634">
    <property type="term" value="C:nucleus"/>
    <property type="evidence" value="ECO:0007669"/>
    <property type="project" value="UniProtKB-SubCell"/>
</dbReference>
<dbReference type="GO" id="GO:0006412">
    <property type="term" value="P:translation"/>
    <property type="evidence" value="ECO:0007669"/>
    <property type="project" value="InterPro"/>
</dbReference>
<evidence type="ECO:0000256" key="17">
    <source>
        <dbReference type="ARBA" id="ARBA00023242"/>
    </source>
</evidence>
<reference evidence="22 23" key="1">
    <citation type="journal article" date="2020" name="Mol. Plant">
        <title>The Chromosome-Based Rubber Tree Genome Provides New Insights into Spurge Genome Evolution and Rubber Biosynthesis.</title>
        <authorList>
            <person name="Liu J."/>
            <person name="Shi C."/>
            <person name="Shi C.C."/>
            <person name="Li W."/>
            <person name="Zhang Q.J."/>
            <person name="Zhang Y."/>
            <person name="Li K."/>
            <person name="Lu H.F."/>
            <person name="Shi C."/>
            <person name="Zhu S.T."/>
            <person name="Xiao Z.Y."/>
            <person name="Nan H."/>
            <person name="Yue Y."/>
            <person name="Zhu X.G."/>
            <person name="Wu Y."/>
            <person name="Hong X.N."/>
            <person name="Fan G.Y."/>
            <person name="Tong Y."/>
            <person name="Zhang D."/>
            <person name="Mao C.L."/>
            <person name="Liu Y.L."/>
            <person name="Hao S.J."/>
            <person name="Liu W.Q."/>
            <person name="Lv M.Q."/>
            <person name="Zhang H.B."/>
            <person name="Liu Y."/>
            <person name="Hu-Tang G.R."/>
            <person name="Wang J.P."/>
            <person name="Wang J.H."/>
            <person name="Sun Y.H."/>
            <person name="Ni S.B."/>
            <person name="Chen W.B."/>
            <person name="Zhang X.C."/>
            <person name="Jiao Y.N."/>
            <person name="Eichler E.E."/>
            <person name="Li G.H."/>
            <person name="Liu X."/>
            <person name="Gao L.Z."/>
        </authorList>
    </citation>
    <scope>NUCLEOTIDE SEQUENCE [LARGE SCALE GENOMIC DNA]</scope>
    <source>
        <strain evidence="23">cv. GT1</strain>
        <tissue evidence="22">Leaf</tissue>
    </source>
</reference>
<dbReference type="InterPro" id="IPR039637">
    <property type="entry name" value="CNOT7/CNOT8/Pop2"/>
</dbReference>
<keyword evidence="10" id="KW-0479">Metal-binding</keyword>
<comment type="similarity">
    <text evidence="5 20">Belongs to the eukaryotic ribosomal protein eS12 family.</text>
</comment>
<dbReference type="Proteomes" id="UP000467840">
    <property type="component" value="Chromosome 4"/>
</dbReference>
<evidence type="ECO:0000256" key="15">
    <source>
        <dbReference type="ARBA" id="ARBA00023015"/>
    </source>
</evidence>
<comment type="subcellular location">
    <subcellularLocation>
        <location evidence="4">Cytoplasm</location>
    </subcellularLocation>
    <subcellularLocation>
        <location evidence="3">Nucleus</location>
    </subcellularLocation>
</comment>
<dbReference type="FunFam" id="3.30.1330.30:FF:000013">
    <property type="entry name" value="40S ribosomal protein S12"/>
    <property type="match status" value="1"/>
</dbReference>
<evidence type="ECO:0000259" key="21">
    <source>
        <dbReference type="Pfam" id="PF01248"/>
    </source>
</evidence>
<evidence type="ECO:0000313" key="22">
    <source>
        <dbReference type="EMBL" id="KAF2301503.1"/>
    </source>
</evidence>
<evidence type="ECO:0000256" key="18">
    <source>
        <dbReference type="ARBA" id="ARBA00023274"/>
    </source>
</evidence>
<dbReference type="GO" id="GO:0004535">
    <property type="term" value="F:poly(A)-specific ribonuclease activity"/>
    <property type="evidence" value="ECO:0007669"/>
    <property type="project" value="UniProtKB-EC"/>
</dbReference>
<evidence type="ECO:0000256" key="4">
    <source>
        <dbReference type="ARBA" id="ARBA00004496"/>
    </source>
</evidence>
<name>A0A6A6LMZ7_HEVBR</name>
<dbReference type="InterPro" id="IPR006941">
    <property type="entry name" value="RNase_CAF1"/>
</dbReference>
<dbReference type="GO" id="GO:0003723">
    <property type="term" value="F:RNA binding"/>
    <property type="evidence" value="ECO:0007669"/>
    <property type="project" value="UniProtKB-KW"/>
</dbReference>
<dbReference type="GO" id="GO:0030014">
    <property type="term" value="C:CCR4-NOT complex"/>
    <property type="evidence" value="ECO:0007669"/>
    <property type="project" value="InterPro"/>
</dbReference>
<evidence type="ECO:0000256" key="3">
    <source>
        <dbReference type="ARBA" id="ARBA00004123"/>
    </source>
</evidence>
<dbReference type="InterPro" id="IPR004038">
    <property type="entry name" value="Ribosomal_eL8/eL30/eS12/Gad45"/>
</dbReference>
<evidence type="ECO:0000256" key="14">
    <source>
        <dbReference type="ARBA" id="ARBA00022980"/>
    </source>
</evidence>
<keyword evidence="17" id="KW-0539">Nucleus</keyword>
<evidence type="ECO:0000256" key="6">
    <source>
        <dbReference type="ARBA" id="ARBA00008372"/>
    </source>
</evidence>
<keyword evidence="8" id="KW-0963">Cytoplasm</keyword>
<dbReference type="InterPro" id="IPR036397">
    <property type="entry name" value="RNaseH_sf"/>
</dbReference>
<keyword evidence="13" id="KW-0694">RNA-binding</keyword>
<evidence type="ECO:0000256" key="7">
    <source>
        <dbReference type="ARBA" id="ARBA00011757"/>
    </source>
</evidence>
<dbReference type="Gene3D" id="3.30.420.10">
    <property type="entry name" value="Ribonuclease H-like superfamily/Ribonuclease H"/>
    <property type="match status" value="1"/>
</dbReference>
<keyword evidence="18 20" id="KW-0687">Ribonucleoprotein</keyword>
<dbReference type="InterPro" id="IPR000530">
    <property type="entry name" value="Ribosomal_eS12"/>
</dbReference>
<evidence type="ECO:0000256" key="2">
    <source>
        <dbReference type="ARBA" id="ARBA00001968"/>
    </source>
</evidence>
<keyword evidence="16" id="KW-0804">Transcription</keyword>
<comment type="cofactor">
    <cofactor evidence="2">
        <name>a divalent metal cation</name>
        <dbReference type="ChEBI" id="CHEBI:60240"/>
    </cofactor>
</comment>
<dbReference type="SUPFAM" id="SSF53098">
    <property type="entry name" value="Ribonuclease H-like"/>
    <property type="match status" value="1"/>
</dbReference>
<comment type="caution">
    <text evidence="22">The sequence shown here is derived from an EMBL/GenBank/DDBJ whole genome shotgun (WGS) entry which is preliminary data.</text>
</comment>
<dbReference type="GO" id="GO:0003735">
    <property type="term" value="F:structural constituent of ribosome"/>
    <property type="evidence" value="ECO:0007669"/>
    <property type="project" value="InterPro"/>
</dbReference>
<evidence type="ECO:0000256" key="19">
    <source>
        <dbReference type="ARBA" id="ARBA00025148"/>
    </source>
</evidence>
<sequence length="329" mass="36541">MSLLLKGDSIQIREVWNNNLEEEFALLREIVDDYPYIAMDTEFPGIVLRSVGNFKNSNDYHYQTLKDNVDMLKLIQLGLTLSDEQGNLPTFGTDKYCIWQFNFREFNVNEDVFANDSIELLRQSGIDFKKNNEKGIDAKKFGELLMSSGIVLNDSVHWVTFHSGYDFGYLLKLLTCQNLPDTQAGFFNLINIEEGAVAVETPAQPLGEAMDLITALQLVLRKSLAHGGLVRGLHEGAKVIEKHAAQLCVLAEDCNQPDYVKLVKGLCADHGVGLLTVPSAKTLGEWVGLCKIDSEGKARKVVGCSCAVVQDYGEESEGLNVVQQHVKSH</sequence>